<name>A0A2I2Z8J7_GORGO</name>
<dbReference type="Ensembl" id="ENSGGOT00000044842.1">
    <property type="protein sequence ID" value="ENSGGOP00000043558.1"/>
    <property type="gene ID" value="ENSGGOG00000040526.1"/>
</dbReference>
<evidence type="ECO:0000313" key="1">
    <source>
        <dbReference type="Ensembl" id="ENSGGOP00000043558.1"/>
    </source>
</evidence>
<keyword evidence="2" id="KW-1185">Reference proteome</keyword>
<accession>A0A2I2Z8J7</accession>
<dbReference type="EMBL" id="CABD030066990">
    <property type="status" value="NOT_ANNOTATED_CDS"/>
    <property type="molecule type" value="Genomic_DNA"/>
</dbReference>
<dbReference type="AlphaFoldDB" id="A0A2I2Z8J7"/>
<proteinExistence type="predicted"/>
<dbReference type="Bgee" id="ENSGGOG00000040526">
    <property type="expression patterns" value="Expressed in adult mammalian kidney and 5 other cell types or tissues"/>
</dbReference>
<reference evidence="2" key="1">
    <citation type="submission" date="2011-05" db="EMBL/GenBank/DDBJ databases">
        <title>Insights into the evolution of the great apes provided by the gorilla genome.</title>
        <authorList>
            <person name="Scally A."/>
        </authorList>
    </citation>
    <scope>NUCLEOTIDE SEQUENCE [LARGE SCALE GENOMIC DNA]</scope>
</reference>
<dbReference type="OMA" id="AFPISGC"/>
<sequence length="125" mass="13647">MSSMPSFCGWVTVPQAANPSWLSQQLPVLLDGDFLSSMGATRAGHAHCPGSAFPISGCCLGSDLRKRQERWVSWSWPGRVFLLQGLDATSRLFPVPNCPVFLLPLSPSVTQARGHLSLPEDRKLQ</sequence>
<organism evidence="1 2">
    <name type="scientific">Gorilla gorilla gorilla</name>
    <name type="common">Western lowland gorilla</name>
    <dbReference type="NCBI Taxonomy" id="9595"/>
    <lineage>
        <taxon>Eukaryota</taxon>
        <taxon>Metazoa</taxon>
        <taxon>Chordata</taxon>
        <taxon>Craniata</taxon>
        <taxon>Vertebrata</taxon>
        <taxon>Euteleostomi</taxon>
        <taxon>Mammalia</taxon>
        <taxon>Eutheria</taxon>
        <taxon>Euarchontoglires</taxon>
        <taxon>Primates</taxon>
        <taxon>Haplorrhini</taxon>
        <taxon>Catarrhini</taxon>
        <taxon>Hominidae</taxon>
        <taxon>Gorilla</taxon>
    </lineage>
</organism>
<dbReference type="InParanoid" id="A0A2I2Z8J7"/>
<reference evidence="1" key="4">
    <citation type="submission" date="2025-09" db="UniProtKB">
        <authorList>
            <consortium name="Ensembl"/>
        </authorList>
    </citation>
    <scope>IDENTIFICATION</scope>
</reference>
<reference evidence="1" key="3">
    <citation type="submission" date="2025-08" db="UniProtKB">
        <authorList>
            <consortium name="Ensembl"/>
        </authorList>
    </citation>
    <scope>IDENTIFICATION</scope>
</reference>
<evidence type="ECO:0000313" key="2">
    <source>
        <dbReference type="Proteomes" id="UP000001519"/>
    </source>
</evidence>
<reference evidence="1 2" key="2">
    <citation type="journal article" date="2012" name="Nature">
        <title>Insights into hominid evolution from the gorilla genome sequence.</title>
        <authorList>
            <person name="Scally A."/>
            <person name="Dutheil J.Y."/>
            <person name="Hillier L.W."/>
            <person name="Jordan G.E."/>
            <person name="Goodhead I."/>
            <person name="Herrero J."/>
            <person name="Hobolth A."/>
            <person name="Lappalainen T."/>
            <person name="Mailund T."/>
            <person name="Marques-Bonet T."/>
            <person name="McCarthy S."/>
            <person name="Montgomery S.H."/>
            <person name="Schwalie P.C."/>
            <person name="Tang Y.A."/>
            <person name="Ward M.C."/>
            <person name="Xue Y."/>
            <person name="Yngvadottir B."/>
            <person name="Alkan C."/>
            <person name="Andersen L.N."/>
            <person name="Ayub Q."/>
            <person name="Ball E.V."/>
            <person name="Beal K."/>
            <person name="Bradley B.J."/>
            <person name="Chen Y."/>
            <person name="Clee C.M."/>
            <person name="Fitzgerald S."/>
            <person name="Graves T.A."/>
            <person name="Gu Y."/>
            <person name="Heath P."/>
            <person name="Heger A."/>
            <person name="Karakoc E."/>
            <person name="Kolb-Kokocinski A."/>
            <person name="Laird G.K."/>
            <person name="Lunter G."/>
            <person name="Meader S."/>
            <person name="Mort M."/>
            <person name="Mullikin J.C."/>
            <person name="Munch K."/>
            <person name="O'Connor T.D."/>
            <person name="Phillips A.D."/>
            <person name="Prado-Martinez J."/>
            <person name="Rogers A.S."/>
            <person name="Sajjadian S."/>
            <person name="Schmidt D."/>
            <person name="Shaw K."/>
            <person name="Simpson J.T."/>
            <person name="Stenson P.D."/>
            <person name="Turner D.J."/>
            <person name="Vigilant L."/>
            <person name="Vilella A.J."/>
            <person name="Whitener W."/>
            <person name="Zhu B."/>
            <person name="Cooper D.N."/>
            <person name="de Jong P."/>
            <person name="Dermitzakis E.T."/>
            <person name="Eichler E.E."/>
            <person name="Flicek P."/>
            <person name="Goldman N."/>
            <person name="Mundy N.I."/>
            <person name="Ning Z."/>
            <person name="Odom D.T."/>
            <person name="Ponting C.P."/>
            <person name="Quail M.A."/>
            <person name="Ryder O.A."/>
            <person name="Searle S.M."/>
            <person name="Warren W.C."/>
            <person name="Wilson R.K."/>
            <person name="Schierup M.H."/>
            <person name="Rogers J."/>
            <person name="Tyler-Smith C."/>
            <person name="Durbin R."/>
        </authorList>
    </citation>
    <scope>NUCLEOTIDE SEQUENCE [LARGE SCALE GENOMIC DNA]</scope>
</reference>
<dbReference type="GeneTree" id="ENSGT00910000147377"/>
<protein>
    <submittedName>
        <fullName evidence="1">Uncharacterized protein</fullName>
    </submittedName>
</protein>
<dbReference type="Proteomes" id="UP000001519">
    <property type="component" value="Chromosome 9"/>
</dbReference>